<protein>
    <submittedName>
        <fullName evidence="2">Phosphoribosylglycinamide synthetase</fullName>
    </submittedName>
</protein>
<reference evidence="2 3" key="1">
    <citation type="submission" date="2014-03" db="EMBL/GenBank/DDBJ databases">
        <title>Genomics of Bifidobacteria.</title>
        <authorList>
            <person name="Ventura M."/>
            <person name="Milani C."/>
            <person name="Lugli G.A."/>
        </authorList>
    </citation>
    <scope>NUCLEOTIDE SEQUENCE [LARGE SCALE GENOMIC DNA]</scope>
    <source>
        <strain evidence="2 3">LMG 11597</strain>
    </source>
</reference>
<proteinExistence type="predicted"/>
<sequence length="206" mass="22833">MSEGIGEAAEAQAGMTDLSVSEQLAVKRGVDLNDQRLWLKIASERLSIVRYVFLVQVEDGIASASQRAALEYADAVLIGWPDNDSPEVRDLEDHEFDTVRNLMAIMERHIAAFTAQECEGEVDAMSDMLVQITDCVAQVRRLFQPDFPLPTFDEISKVVQEEWDEDMGKIDSPDAAASAEGIERQTEHADEQRETSQTSDAEGRAA</sequence>
<name>A0A087E5M7_9BIFI</name>
<keyword evidence="3" id="KW-1185">Reference proteome</keyword>
<feature type="region of interest" description="Disordered" evidence="1">
    <location>
        <begin position="163"/>
        <end position="206"/>
    </location>
</feature>
<feature type="compositionally biased region" description="Basic and acidic residues" evidence="1">
    <location>
        <begin position="163"/>
        <end position="172"/>
    </location>
</feature>
<feature type="compositionally biased region" description="Basic and acidic residues" evidence="1">
    <location>
        <begin position="181"/>
        <end position="194"/>
    </location>
</feature>
<dbReference type="eggNOG" id="ENOG5030P9F">
    <property type="taxonomic scope" value="Bacteria"/>
</dbReference>
<dbReference type="STRING" id="77635.BISU_1007"/>
<accession>A0A087E5M7</accession>
<comment type="caution">
    <text evidence="2">The sequence shown here is derived from an EMBL/GenBank/DDBJ whole genome shotgun (WGS) entry which is preliminary data.</text>
</comment>
<evidence type="ECO:0000313" key="2">
    <source>
        <dbReference type="EMBL" id="KFJ03078.1"/>
    </source>
</evidence>
<gene>
    <name evidence="2" type="ORF">BISU_1007</name>
</gene>
<dbReference type="EMBL" id="JGZR01000007">
    <property type="protein sequence ID" value="KFJ03078.1"/>
    <property type="molecule type" value="Genomic_DNA"/>
</dbReference>
<evidence type="ECO:0000313" key="3">
    <source>
        <dbReference type="Proteomes" id="UP000029055"/>
    </source>
</evidence>
<dbReference type="Proteomes" id="UP000029055">
    <property type="component" value="Unassembled WGS sequence"/>
</dbReference>
<organism evidence="2 3">
    <name type="scientific">Bifidobacterium subtile</name>
    <dbReference type="NCBI Taxonomy" id="77635"/>
    <lineage>
        <taxon>Bacteria</taxon>
        <taxon>Bacillati</taxon>
        <taxon>Actinomycetota</taxon>
        <taxon>Actinomycetes</taxon>
        <taxon>Bifidobacteriales</taxon>
        <taxon>Bifidobacteriaceae</taxon>
        <taxon>Bifidobacterium</taxon>
    </lineage>
</organism>
<dbReference type="AlphaFoldDB" id="A0A087E5M7"/>
<evidence type="ECO:0000256" key="1">
    <source>
        <dbReference type="SAM" id="MobiDB-lite"/>
    </source>
</evidence>